<feature type="domain" description="K Homology" evidence="3">
    <location>
        <begin position="88"/>
        <end position="155"/>
    </location>
</feature>
<organism evidence="4 5">
    <name type="scientific">Candidatus Iainarchaeum sp</name>
    <dbReference type="NCBI Taxonomy" id="3101447"/>
    <lineage>
        <taxon>Archaea</taxon>
        <taxon>Candidatus Iainarchaeota</taxon>
        <taxon>Candidatus Iainarchaeia</taxon>
        <taxon>Candidatus Iainarchaeales</taxon>
        <taxon>Candidatus Iainarchaeaceae</taxon>
        <taxon>Candidatus Iainarchaeum</taxon>
    </lineage>
</organism>
<dbReference type="Pfam" id="PF00013">
    <property type="entry name" value="KH_1"/>
    <property type="match status" value="1"/>
</dbReference>
<dbReference type="SMART" id="SM00322">
    <property type="entry name" value="KH"/>
    <property type="match status" value="2"/>
</dbReference>
<dbReference type="PROSITE" id="PS50084">
    <property type="entry name" value="KH_TYPE_1"/>
    <property type="match status" value="1"/>
</dbReference>
<evidence type="ECO:0000313" key="5">
    <source>
        <dbReference type="Proteomes" id="UP000565078"/>
    </source>
</evidence>
<proteinExistence type="predicted"/>
<protein>
    <submittedName>
        <fullName evidence="4">RNA-processing protein</fullName>
    </submittedName>
</protein>
<keyword evidence="1 2" id="KW-0694">RNA-binding</keyword>
<dbReference type="InterPro" id="IPR055211">
    <property type="entry name" value="KH_PNO1_2nd"/>
</dbReference>
<gene>
    <name evidence="4" type="ORF">HA254_03560</name>
</gene>
<name>A0A7J4J3B1_9ARCH</name>
<dbReference type="InterPro" id="IPR036612">
    <property type="entry name" value="KH_dom_type_1_sf"/>
</dbReference>
<dbReference type="PANTHER" id="PTHR12826:SF13">
    <property type="entry name" value="RNA-BINDING PROTEIN PNO1"/>
    <property type="match status" value="1"/>
</dbReference>
<evidence type="ECO:0000256" key="2">
    <source>
        <dbReference type="PROSITE-ProRule" id="PRU00117"/>
    </source>
</evidence>
<reference evidence="5" key="1">
    <citation type="journal article" date="2020" name="bioRxiv">
        <title>A rank-normalized archaeal taxonomy based on genome phylogeny resolves widespread incomplete and uneven classifications.</title>
        <authorList>
            <person name="Rinke C."/>
            <person name="Chuvochina M."/>
            <person name="Mussig A.J."/>
            <person name="Chaumeil P.-A."/>
            <person name="Waite D.W."/>
            <person name="Whitman W.B."/>
            <person name="Parks D.H."/>
            <person name="Hugenholtz P."/>
        </authorList>
    </citation>
    <scope>NUCLEOTIDE SEQUENCE [LARGE SCALE GENOMIC DNA]</scope>
</reference>
<dbReference type="InterPro" id="IPR004088">
    <property type="entry name" value="KH_dom_type_1"/>
</dbReference>
<comment type="caution">
    <text evidence="4">The sequence shown here is derived from an EMBL/GenBank/DDBJ whole genome shotgun (WGS) entry which is preliminary data.</text>
</comment>
<dbReference type="Proteomes" id="UP000565078">
    <property type="component" value="Unassembled WGS sequence"/>
</dbReference>
<dbReference type="PANTHER" id="PTHR12826">
    <property type="entry name" value="RIBONUCLEASE Y"/>
    <property type="match status" value="1"/>
</dbReference>
<feature type="domain" description="K Homology" evidence="3">
    <location>
        <begin position="1"/>
        <end position="68"/>
    </location>
</feature>
<accession>A0A7J4J3B1</accession>
<dbReference type="InterPro" id="IPR019964">
    <property type="entry name" value="KH_domain_protein_archaea"/>
</dbReference>
<evidence type="ECO:0000259" key="3">
    <source>
        <dbReference type="SMART" id="SM00322"/>
    </source>
</evidence>
<dbReference type="InterPro" id="IPR004087">
    <property type="entry name" value="KH_dom"/>
</dbReference>
<evidence type="ECO:0000256" key="1">
    <source>
        <dbReference type="ARBA" id="ARBA00022884"/>
    </source>
</evidence>
<dbReference type="EMBL" id="DUGC01000056">
    <property type="protein sequence ID" value="HIH09726.1"/>
    <property type="molecule type" value="Genomic_DNA"/>
</dbReference>
<dbReference type="Gene3D" id="3.30.1370.10">
    <property type="entry name" value="K Homology domain, type 1"/>
    <property type="match status" value="2"/>
</dbReference>
<dbReference type="SUPFAM" id="SSF54791">
    <property type="entry name" value="Eukaryotic type KH-domain (KH-domain type I)"/>
    <property type="match status" value="2"/>
</dbReference>
<sequence>MENTEVILVPHDRIGAIIGKAGASKRDIEKKTATELVIDSDEGEVEIIMKGDPVKYWKATRIVKAIGRGFSPEHALRLLNDDCLFELIELEEILGKNKSRMQAKKGRVIGAHGMAREEIERDTGANISVYGKTIGIIGKEEEIGKAKRAIEMLLGGVGHQSVFNSLRKEDHGNFEL</sequence>
<dbReference type="Pfam" id="PF22891">
    <property type="entry name" value="KH_PNO1_2nd"/>
    <property type="match status" value="1"/>
</dbReference>
<dbReference type="NCBIfam" id="TIGR03665">
    <property type="entry name" value="arCOG04150"/>
    <property type="match status" value="1"/>
</dbReference>
<evidence type="ECO:0000313" key="4">
    <source>
        <dbReference type="EMBL" id="HIH09726.1"/>
    </source>
</evidence>
<dbReference type="AlphaFoldDB" id="A0A7J4J3B1"/>
<dbReference type="GO" id="GO:0003723">
    <property type="term" value="F:RNA binding"/>
    <property type="evidence" value="ECO:0007669"/>
    <property type="project" value="UniProtKB-UniRule"/>
</dbReference>